<evidence type="ECO:0000256" key="7">
    <source>
        <dbReference type="SAM" id="Phobius"/>
    </source>
</evidence>
<dbReference type="InterPro" id="IPR011527">
    <property type="entry name" value="ABC1_TM_dom"/>
</dbReference>
<dbReference type="PROSITE" id="PS00211">
    <property type="entry name" value="ABC_TRANSPORTER_1"/>
    <property type="match status" value="1"/>
</dbReference>
<accession>A0ABY1ZNL0</accession>
<evidence type="ECO:0000256" key="3">
    <source>
        <dbReference type="ARBA" id="ARBA00022741"/>
    </source>
</evidence>
<keyword evidence="6 7" id="KW-0472">Membrane</keyword>
<evidence type="ECO:0000256" key="4">
    <source>
        <dbReference type="ARBA" id="ARBA00022840"/>
    </source>
</evidence>
<keyword evidence="5 7" id="KW-1133">Transmembrane helix</keyword>
<feature type="transmembrane region" description="Helical" evidence="7">
    <location>
        <begin position="215"/>
        <end position="232"/>
    </location>
</feature>
<evidence type="ECO:0000259" key="9">
    <source>
        <dbReference type="PROSITE" id="PS50929"/>
    </source>
</evidence>
<feature type="transmembrane region" description="Helical" evidence="7">
    <location>
        <begin position="130"/>
        <end position="153"/>
    </location>
</feature>
<keyword evidence="4 10" id="KW-0067">ATP-binding</keyword>
<feature type="transmembrane region" description="Helical" evidence="7">
    <location>
        <begin position="83"/>
        <end position="103"/>
    </location>
</feature>
<dbReference type="InterPro" id="IPR003439">
    <property type="entry name" value="ABC_transporter-like_ATP-bd"/>
</dbReference>
<dbReference type="PROSITE" id="PS50929">
    <property type="entry name" value="ABC_TM1F"/>
    <property type="match status" value="1"/>
</dbReference>
<keyword evidence="2 7" id="KW-0812">Transmembrane</keyword>
<dbReference type="PROSITE" id="PS50893">
    <property type="entry name" value="ABC_TRANSPORTER_2"/>
    <property type="match status" value="1"/>
</dbReference>
<dbReference type="GO" id="GO:0005524">
    <property type="term" value="F:ATP binding"/>
    <property type="evidence" value="ECO:0007669"/>
    <property type="project" value="UniProtKB-KW"/>
</dbReference>
<gene>
    <name evidence="10" type="ORF">EZI54_11645</name>
</gene>
<dbReference type="EMBL" id="SJDL01000016">
    <property type="protein sequence ID" value="TBW55469.1"/>
    <property type="molecule type" value="Genomic_DNA"/>
</dbReference>
<dbReference type="InterPro" id="IPR039421">
    <property type="entry name" value="Type_1_exporter"/>
</dbReference>
<organism evidence="10 11">
    <name type="scientific">Marinobacter halodurans</name>
    <dbReference type="NCBI Taxonomy" id="2528979"/>
    <lineage>
        <taxon>Bacteria</taxon>
        <taxon>Pseudomonadati</taxon>
        <taxon>Pseudomonadota</taxon>
        <taxon>Gammaproteobacteria</taxon>
        <taxon>Pseudomonadales</taxon>
        <taxon>Marinobacteraceae</taxon>
        <taxon>Marinobacter</taxon>
    </lineage>
</organism>
<dbReference type="InterPro" id="IPR017871">
    <property type="entry name" value="ABC_transporter-like_CS"/>
</dbReference>
<dbReference type="Proteomes" id="UP000313645">
    <property type="component" value="Unassembled WGS sequence"/>
</dbReference>
<comment type="caution">
    <text evidence="10">The sequence shown here is derived from an EMBL/GenBank/DDBJ whole genome shotgun (WGS) entry which is preliminary data.</text>
</comment>
<feature type="domain" description="ABC transmembrane type-1" evidence="9">
    <location>
        <begin position="83"/>
        <end position="379"/>
    </location>
</feature>
<dbReference type="SUPFAM" id="SSF90123">
    <property type="entry name" value="ABC transporter transmembrane region"/>
    <property type="match status" value="1"/>
</dbReference>
<evidence type="ECO:0000313" key="10">
    <source>
        <dbReference type="EMBL" id="TBW55469.1"/>
    </source>
</evidence>
<keyword evidence="3" id="KW-0547">Nucleotide-binding</keyword>
<dbReference type="InterPro" id="IPR027417">
    <property type="entry name" value="P-loop_NTPase"/>
</dbReference>
<reference evidence="10 11" key="1">
    <citation type="submission" date="2019-02" db="EMBL/GenBank/DDBJ databases">
        <title>Marinobacter halodurans sp. nov., a marine bacterium isolated from sea tidal flat.</title>
        <authorList>
            <person name="Yoo Y."/>
            <person name="Lee D.W."/>
            <person name="Kim B.S."/>
            <person name="Kim J.-J."/>
        </authorList>
    </citation>
    <scope>NUCLEOTIDE SEQUENCE [LARGE SCALE GENOMIC DNA]</scope>
    <source>
        <strain evidence="10 11">YJ-S3-2</strain>
    </source>
</reference>
<dbReference type="CDD" id="cd07346">
    <property type="entry name" value="ABC_6TM_exporters"/>
    <property type="match status" value="1"/>
</dbReference>
<dbReference type="Gene3D" id="1.20.1560.10">
    <property type="entry name" value="ABC transporter type 1, transmembrane domain"/>
    <property type="match status" value="1"/>
</dbReference>
<evidence type="ECO:0000256" key="6">
    <source>
        <dbReference type="ARBA" id="ARBA00023136"/>
    </source>
</evidence>
<name>A0ABY1ZNL0_9GAMM</name>
<dbReference type="PANTHER" id="PTHR24221">
    <property type="entry name" value="ATP-BINDING CASSETTE SUB-FAMILY B"/>
    <property type="match status" value="1"/>
</dbReference>
<comment type="subcellular location">
    <subcellularLocation>
        <location evidence="1">Cell membrane</location>
        <topology evidence="1">Multi-pass membrane protein</topology>
    </subcellularLocation>
</comment>
<dbReference type="Pfam" id="PF00005">
    <property type="entry name" value="ABC_tran"/>
    <property type="match status" value="1"/>
</dbReference>
<keyword evidence="11" id="KW-1185">Reference proteome</keyword>
<dbReference type="InterPro" id="IPR003593">
    <property type="entry name" value="AAA+_ATPase"/>
</dbReference>
<evidence type="ECO:0000259" key="8">
    <source>
        <dbReference type="PROSITE" id="PS50893"/>
    </source>
</evidence>
<feature type="domain" description="ABC transporter" evidence="8">
    <location>
        <begin position="414"/>
        <end position="646"/>
    </location>
</feature>
<feature type="transmembrane region" description="Helical" evidence="7">
    <location>
        <begin position="337"/>
        <end position="362"/>
    </location>
</feature>
<proteinExistence type="predicted"/>
<evidence type="ECO:0000256" key="2">
    <source>
        <dbReference type="ARBA" id="ARBA00022692"/>
    </source>
</evidence>
<dbReference type="SUPFAM" id="SSF52540">
    <property type="entry name" value="P-loop containing nucleoside triphosphate hydrolases"/>
    <property type="match status" value="1"/>
</dbReference>
<protein>
    <submittedName>
        <fullName evidence="10">ABC transporter ATP-binding protein</fullName>
    </submittedName>
</protein>
<evidence type="ECO:0000256" key="1">
    <source>
        <dbReference type="ARBA" id="ARBA00004651"/>
    </source>
</evidence>
<dbReference type="InterPro" id="IPR036640">
    <property type="entry name" value="ABC1_TM_sf"/>
</dbReference>
<sequence length="649" mass="73094">MLAFRKNADATGDVVPLEYRDRRHILARPVHAGRAGRGRHYLTRYQPDLRSVAAATGPREAYTWRQIARFALTHRRRLVRANIIAVLATLVSVPLPLLLPVLVDEVLLDKPGPVLPAMNAVLPESWQAPVVYIAVMVLLAFLMRMMALAFNVAQSREFSIISKDVVFRIRERLLGRLGRIAMSEYETLGSGAVTAHFITDLDTIDKFLGTTISRFLVASLTVLGTAGVLLWVHWELGLLILLFNPLVIFCTMLIGKRVKELKRRENSAYEVFQGDLTETLDAIHQLRAANREGHYLRHLIDRARGVRDHAVQFEWRSDAATRASFTLFQFGVDSFRAAAMITVLLSDLSIGMMFAIFGYLWFMLTPVQEMLNMQYAYYAANAALARINRLLQLKEEPRYPALENPFRNRHTVSLTLRDVSFRYGEEDVLRHINLDVAPGEKVAIVGASGGGKSTLVQVILGMYTPSRGEILIGGVPVQRIGLECLREHVATVLQHPALFNDTVRQNLTMGREHSDEALWHALRIAQLDHTVEAMENGLETRIGRQGVRLSGGQRQRLAIARMVLSDPSVVILDEATSALDAETEYQLHQALEDFLKQRTTLIIAHRLSAVKQADRAYVFEDGRIIEEGHHDELIARQGLYAQLYGDRQH</sequence>
<dbReference type="PANTHER" id="PTHR24221:SF233">
    <property type="entry name" value="ATP-BINDING_PERMEASE FUSION ABC TRANSPORTER-RELATED"/>
    <property type="match status" value="1"/>
</dbReference>
<evidence type="ECO:0000313" key="11">
    <source>
        <dbReference type="Proteomes" id="UP000313645"/>
    </source>
</evidence>
<dbReference type="Pfam" id="PF00664">
    <property type="entry name" value="ABC_membrane"/>
    <property type="match status" value="1"/>
</dbReference>
<dbReference type="Gene3D" id="3.40.50.300">
    <property type="entry name" value="P-loop containing nucleotide triphosphate hydrolases"/>
    <property type="match status" value="1"/>
</dbReference>
<feature type="transmembrane region" description="Helical" evidence="7">
    <location>
        <begin position="238"/>
        <end position="255"/>
    </location>
</feature>
<dbReference type="SMART" id="SM00382">
    <property type="entry name" value="AAA"/>
    <property type="match status" value="1"/>
</dbReference>
<evidence type="ECO:0000256" key="5">
    <source>
        <dbReference type="ARBA" id="ARBA00022989"/>
    </source>
</evidence>